<dbReference type="KEGG" id="sez:Sez_1137"/>
<dbReference type="InterPro" id="IPR037873">
    <property type="entry name" value="BamE-like"/>
</dbReference>
<dbReference type="PROSITE" id="PS51257">
    <property type="entry name" value="PROKAR_LIPOPROTEIN"/>
    <property type="match status" value="1"/>
</dbReference>
<name>B4U3C2_STREM</name>
<dbReference type="AlphaFoldDB" id="B4U3C2"/>
<evidence type="ECO:0000313" key="2">
    <source>
        <dbReference type="EMBL" id="ACG62489.1"/>
    </source>
</evidence>
<organism evidence="2 3">
    <name type="scientific">Streptococcus equi subsp. zooepidemicus (strain MGCS10565)</name>
    <dbReference type="NCBI Taxonomy" id="552526"/>
    <lineage>
        <taxon>Bacteria</taxon>
        <taxon>Bacillati</taxon>
        <taxon>Bacillota</taxon>
        <taxon>Bacilli</taxon>
        <taxon>Lactobacillales</taxon>
        <taxon>Streptococcaceae</taxon>
        <taxon>Streptococcus</taxon>
    </lineage>
</organism>
<sequence length="216" mass="24051">MKQNQTSQDSHMKHNSFSRSLLLPLLICSLSACSSHTEKKDHTKDATAITDTRKAEHQDIRANMEKVKLATASTDFKGGSSLEELIAIFGQPSQHEDKAAGSVTLDSYTWQFDHVTVNINLYENSSIVKTIANFAFIRDLALSLKDYNSLKKGMTYDEVKQLLTEPDNYSQANSSEKETIQAIWISGLKAQTQGANIALTFENNQLTEMSQVGLEE</sequence>
<keyword evidence="1" id="KW-0732">Signal</keyword>
<proteinExistence type="predicted"/>
<keyword evidence="2" id="KW-0449">Lipoprotein</keyword>
<dbReference type="EMBL" id="CP001129">
    <property type="protein sequence ID" value="ACG62489.1"/>
    <property type="molecule type" value="Genomic_DNA"/>
</dbReference>
<dbReference type="HOGENOM" id="CLU_085676_2_0_9"/>
<evidence type="ECO:0000256" key="1">
    <source>
        <dbReference type="ARBA" id="ARBA00022729"/>
    </source>
</evidence>
<dbReference type="Gene3D" id="3.30.1450.10">
    <property type="match status" value="2"/>
</dbReference>
<accession>B4U3C2</accession>
<dbReference type="Proteomes" id="UP000001873">
    <property type="component" value="Chromosome"/>
</dbReference>
<gene>
    <name evidence="2" type="ordered locus">Sez_1137</name>
</gene>
<protein>
    <submittedName>
        <fullName evidence="2">Lipoprotein, putative</fullName>
    </submittedName>
</protein>
<evidence type="ECO:0000313" key="3">
    <source>
        <dbReference type="Proteomes" id="UP000001873"/>
    </source>
</evidence>
<dbReference type="Pfam" id="PF12978">
    <property type="entry name" value="DUF3862"/>
    <property type="match status" value="1"/>
</dbReference>
<reference evidence="2 3" key="1">
    <citation type="journal article" date="2008" name="PLoS ONE">
        <title>Genome sequence of a lancefield group C Streptococcus zooepidemicus strain causing epidemic nephritis: new information about an old disease.</title>
        <authorList>
            <person name="Beres S.B."/>
            <person name="Sesso R."/>
            <person name="Pinto S.W.L."/>
            <person name="Hoe N.P."/>
            <person name="Porcella S.F."/>
            <person name="Deleo F.R."/>
            <person name="Musser J.M."/>
        </authorList>
    </citation>
    <scope>NUCLEOTIDE SEQUENCE [LARGE SCALE GENOMIC DNA]</scope>
    <source>
        <strain evidence="2 3">MGCS10565</strain>
    </source>
</reference>
<dbReference type="InterPro" id="IPR024418">
    <property type="entry name" value="DUF3862"/>
</dbReference>